<dbReference type="PANTHER" id="PTHR32071:SF57">
    <property type="entry name" value="C4-DICARBOXYLATE TRANSPORT TRANSCRIPTIONAL REGULATORY PROTEIN DCTD"/>
    <property type="match status" value="1"/>
</dbReference>
<evidence type="ECO:0000259" key="7">
    <source>
        <dbReference type="PROSITE" id="PS50112"/>
    </source>
</evidence>
<dbReference type="InterPro" id="IPR013656">
    <property type="entry name" value="PAS_4"/>
</dbReference>
<dbReference type="SMART" id="SM00091">
    <property type="entry name" value="PAS"/>
    <property type="match status" value="1"/>
</dbReference>
<dbReference type="Pfam" id="PF00158">
    <property type="entry name" value="Sigma54_activat"/>
    <property type="match status" value="1"/>
</dbReference>
<dbReference type="Gene3D" id="1.10.10.60">
    <property type="entry name" value="Homeodomain-like"/>
    <property type="match status" value="1"/>
</dbReference>
<dbReference type="PROSITE" id="PS00675">
    <property type="entry name" value="SIGMA54_INTERACT_1"/>
    <property type="match status" value="1"/>
</dbReference>
<keyword evidence="1" id="KW-0547">Nucleotide-binding</keyword>
<dbReference type="InterPro" id="IPR025944">
    <property type="entry name" value="Sigma_54_int_dom_CS"/>
</dbReference>
<dbReference type="EMBL" id="FUYJ01000003">
    <property type="protein sequence ID" value="SKA98932.1"/>
    <property type="molecule type" value="Genomic_DNA"/>
</dbReference>
<sequence length="454" mass="51546">MADNTEQPKMNLSLESLLRILDYSSDEIFVLDKDTRIVYVNRICEKHYGVRKDDVVGRYNDDFFNEGYWTPSAVPPVLEKKEPVSIRQQTNIGAELLTRGFPILNDQNEIEYMVFTATEIKDFTRLTKTEEKHLQDNVKSEFTNSVITNNQKVRKILSFCEKVAPTDSTVLVHGQSGTGKGVIAYHLHKLSKRKDGPFLNVNCAAIPEELLESELFGYTAGSFTGANKEGKIGLFEAADNGTIFLDEIGELALPLQAKVLQVIQDKKFIPVGSNVSKTVNVRIIAATNQDLLKMVENKTFREDLYYRLNVIDIHMPPLHERKEDIVPLAYSFLSKFNEKYNSNKIISEECLTVLFHYSWPGNVRQLENLMERLVITSEAVIEVEDLPEVILEKVKDIPELVYSNSLEKALDNVAGTMVRRSYQKFGSSRGVATDLQISQSKASRLIREYCQGEE</sequence>
<dbReference type="PANTHER" id="PTHR32071">
    <property type="entry name" value="TRANSCRIPTIONAL REGULATORY PROTEIN"/>
    <property type="match status" value="1"/>
</dbReference>
<feature type="domain" description="Sigma-54 factor interaction" evidence="6">
    <location>
        <begin position="146"/>
        <end position="375"/>
    </location>
</feature>
<dbReference type="InterPro" id="IPR058031">
    <property type="entry name" value="AAA_lid_NorR"/>
</dbReference>
<dbReference type="Pfam" id="PF08448">
    <property type="entry name" value="PAS_4"/>
    <property type="match status" value="1"/>
</dbReference>
<feature type="domain" description="PAS" evidence="7">
    <location>
        <begin position="13"/>
        <end position="58"/>
    </location>
</feature>
<gene>
    <name evidence="8" type="ORF">SAMN04244570_2220</name>
</gene>
<dbReference type="PROSITE" id="PS00688">
    <property type="entry name" value="SIGMA54_INTERACT_3"/>
    <property type="match status" value="1"/>
</dbReference>
<dbReference type="CDD" id="cd00130">
    <property type="entry name" value="PAS"/>
    <property type="match status" value="1"/>
</dbReference>
<dbReference type="CDD" id="cd00009">
    <property type="entry name" value="AAA"/>
    <property type="match status" value="1"/>
</dbReference>
<dbReference type="InterPro" id="IPR035965">
    <property type="entry name" value="PAS-like_dom_sf"/>
</dbReference>
<evidence type="ECO:0000256" key="4">
    <source>
        <dbReference type="ARBA" id="ARBA00023125"/>
    </source>
</evidence>
<dbReference type="SMART" id="SM00382">
    <property type="entry name" value="AAA"/>
    <property type="match status" value="1"/>
</dbReference>
<dbReference type="NCBIfam" id="TIGR00229">
    <property type="entry name" value="sensory_box"/>
    <property type="match status" value="1"/>
</dbReference>
<keyword evidence="5" id="KW-0804">Transcription</keyword>
<keyword evidence="3" id="KW-0805">Transcription regulation</keyword>
<accession>A0A1T4YAS6</accession>
<dbReference type="GO" id="GO:0003677">
    <property type="term" value="F:DNA binding"/>
    <property type="evidence" value="ECO:0007669"/>
    <property type="project" value="UniProtKB-KW"/>
</dbReference>
<dbReference type="Gene3D" id="1.10.8.60">
    <property type="match status" value="1"/>
</dbReference>
<reference evidence="9" key="1">
    <citation type="submission" date="2017-02" db="EMBL/GenBank/DDBJ databases">
        <authorList>
            <person name="Varghese N."/>
            <person name="Submissions S."/>
        </authorList>
    </citation>
    <scope>NUCLEOTIDE SEQUENCE [LARGE SCALE GENOMIC DNA]</scope>
    <source>
        <strain evidence="9">DSM 23966</strain>
    </source>
</reference>
<dbReference type="RefSeq" id="WP_078817641.1">
    <property type="nucleotide sequence ID" value="NZ_FUYJ01000003.1"/>
</dbReference>
<evidence type="ECO:0000259" key="6">
    <source>
        <dbReference type="PROSITE" id="PS50045"/>
    </source>
</evidence>
<dbReference type="FunFam" id="3.40.50.300:FF:000006">
    <property type="entry name" value="DNA-binding transcriptional regulator NtrC"/>
    <property type="match status" value="1"/>
</dbReference>
<dbReference type="InterPro" id="IPR000014">
    <property type="entry name" value="PAS"/>
</dbReference>
<dbReference type="SUPFAM" id="SSF52540">
    <property type="entry name" value="P-loop containing nucleoside triphosphate hydrolases"/>
    <property type="match status" value="1"/>
</dbReference>
<organism evidence="8 9">
    <name type="scientific">Sporosarcina newyorkensis</name>
    <dbReference type="NCBI Taxonomy" id="759851"/>
    <lineage>
        <taxon>Bacteria</taxon>
        <taxon>Bacillati</taxon>
        <taxon>Bacillota</taxon>
        <taxon>Bacilli</taxon>
        <taxon>Bacillales</taxon>
        <taxon>Caryophanaceae</taxon>
        <taxon>Sporosarcina</taxon>
    </lineage>
</organism>
<dbReference type="Gene3D" id="3.30.450.20">
    <property type="entry name" value="PAS domain"/>
    <property type="match status" value="1"/>
</dbReference>
<name>A0A1T4YAS6_9BACL</name>
<dbReference type="InterPro" id="IPR002078">
    <property type="entry name" value="Sigma_54_int"/>
</dbReference>
<dbReference type="Gene3D" id="3.40.50.300">
    <property type="entry name" value="P-loop containing nucleotide triphosphate hydrolases"/>
    <property type="match status" value="1"/>
</dbReference>
<dbReference type="AlphaFoldDB" id="A0A1T4YAS6"/>
<proteinExistence type="predicted"/>
<evidence type="ECO:0000256" key="2">
    <source>
        <dbReference type="ARBA" id="ARBA00022840"/>
    </source>
</evidence>
<dbReference type="InterPro" id="IPR025662">
    <property type="entry name" value="Sigma_54_int_dom_ATP-bd_1"/>
</dbReference>
<dbReference type="PROSITE" id="PS00676">
    <property type="entry name" value="SIGMA54_INTERACT_2"/>
    <property type="match status" value="1"/>
</dbReference>
<evidence type="ECO:0000256" key="3">
    <source>
        <dbReference type="ARBA" id="ARBA00023015"/>
    </source>
</evidence>
<dbReference type="SUPFAM" id="SSF55785">
    <property type="entry name" value="PYP-like sensor domain (PAS domain)"/>
    <property type="match status" value="1"/>
</dbReference>
<dbReference type="GO" id="GO:0006355">
    <property type="term" value="P:regulation of DNA-templated transcription"/>
    <property type="evidence" value="ECO:0007669"/>
    <property type="project" value="InterPro"/>
</dbReference>
<dbReference type="PROSITE" id="PS50112">
    <property type="entry name" value="PAS"/>
    <property type="match status" value="1"/>
</dbReference>
<dbReference type="Proteomes" id="UP000190042">
    <property type="component" value="Unassembled WGS sequence"/>
</dbReference>
<evidence type="ECO:0000313" key="8">
    <source>
        <dbReference type="EMBL" id="SKA98932.1"/>
    </source>
</evidence>
<keyword evidence="4" id="KW-0238">DNA-binding</keyword>
<keyword evidence="9" id="KW-1185">Reference proteome</keyword>
<evidence type="ECO:0000313" key="9">
    <source>
        <dbReference type="Proteomes" id="UP000190042"/>
    </source>
</evidence>
<dbReference type="Pfam" id="PF25601">
    <property type="entry name" value="AAA_lid_14"/>
    <property type="match status" value="1"/>
</dbReference>
<evidence type="ECO:0000256" key="5">
    <source>
        <dbReference type="ARBA" id="ARBA00023163"/>
    </source>
</evidence>
<evidence type="ECO:0000256" key="1">
    <source>
        <dbReference type="ARBA" id="ARBA00022741"/>
    </source>
</evidence>
<dbReference type="InterPro" id="IPR003593">
    <property type="entry name" value="AAA+_ATPase"/>
</dbReference>
<dbReference type="InterPro" id="IPR027417">
    <property type="entry name" value="P-loop_NTPase"/>
</dbReference>
<dbReference type="GO" id="GO:0005524">
    <property type="term" value="F:ATP binding"/>
    <property type="evidence" value="ECO:0007669"/>
    <property type="project" value="UniProtKB-KW"/>
</dbReference>
<keyword evidence="2" id="KW-0067">ATP-binding</keyword>
<protein>
    <submittedName>
        <fullName evidence="8">PAS domain S-box-containing protein</fullName>
    </submittedName>
</protein>
<dbReference type="InterPro" id="IPR025943">
    <property type="entry name" value="Sigma_54_int_dom_ATP-bd_2"/>
</dbReference>
<dbReference type="PROSITE" id="PS50045">
    <property type="entry name" value="SIGMA54_INTERACT_4"/>
    <property type="match status" value="1"/>
</dbReference>